<dbReference type="Proteomes" id="UP000016924">
    <property type="component" value="Unassembled WGS sequence"/>
</dbReference>
<dbReference type="GeneID" id="19898130"/>
<evidence type="ECO:0000256" key="1">
    <source>
        <dbReference type="SAM" id="MobiDB-lite"/>
    </source>
</evidence>
<dbReference type="EMBL" id="JH767556">
    <property type="protein sequence ID" value="EON61604.1"/>
    <property type="molecule type" value="Genomic_DNA"/>
</dbReference>
<feature type="region of interest" description="Disordered" evidence="1">
    <location>
        <begin position="49"/>
        <end position="260"/>
    </location>
</feature>
<feature type="domain" description="Mso1 N-terminal" evidence="2">
    <location>
        <begin position="18"/>
        <end position="57"/>
    </location>
</feature>
<dbReference type="Pfam" id="PF14475">
    <property type="entry name" value="Mso1_Sec1_bdg"/>
    <property type="match status" value="1"/>
</dbReference>
<dbReference type="OrthoDB" id="2683368at2759"/>
<feature type="compositionally biased region" description="Low complexity" evidence="1">
    <location>
        <begin position="63"/>
        <end position="79"/>
    </location>
</feature>
<dbReference type="InterPro" id="IPR028095">
    <property type="entry name" value="Mso1_N_dom"/>
</dbReference>
<dbReference type="HOGENOM" id="CLU_061436_1_0_1"/>
<dbReference type="OMA" id="GRPFPSW"/>
<name>R7YIK3_CONA1</name>
<evidence type="ECO:0000313" key="4">
    <source>
        <dbReference type="Proteomes" id="UP000016924"/>
    </source>
</evidence>
<gene>
    <name evidence="3" type="ORF">W97_00819</name>
</gene>
<sequence length="260" mass="26882">MSSYLTSLYTTTTSRYASLRRNLLSSEEDGDTEDDSHISRVLRAYYTEKGRPFPPWLPPDPRAPQAQQAPAAIASRQGSVGRGSGSGSGSGLSDLWDSPGQGQAQEPMSLRRGAPVRAGARQPQPRSGTQEPLEQQTSRPLPSQKAGSLQSQFSAPQRQAANPSPPPSSGSGTTAQERLKARLWGSARSGSPTGSSNTQGTGSAASSPGLSQVGSRNPLEQRGAAPPYPDDRGAGGGAAAGSRGARFTGARSPAPPGGRY</sequence>
<dbReference type="eggNOG" id="ENOG502S4EA">
    <property type="taxonomic scope" value="Eukaryota"/>
</dbReference>
<feature type="compositionally biased region" description="Polar residues" evidence="1">
    <location>
        <begin position="124"/>
        <end position="162"/>
    </location>
</feature>
<feature type="compositionally biased region" description="Low complexity" evidence="1">
    <location>
        <begin position="240"/>
        <end position="251"/>
    </location>
</feature>
<evidence type="ECO:0000259" key="2">
    <source>
        <dbReference type="Pfam" id="PF14475"/>
    </source>
</evidence>
<feature type="compositionally biased region" description="Low complexity" evidence="1">
    <location>
        <begin position="91"/>
        <end position="100"/>
    </location>
</feature>
<feature type="compositionally biased region" description="Polar residues" evidence="1">
    <location>
        <begin position="188"/>
        <end position="215"/>
    </location>
</feature>
<accession>R7YIK3</accession>
<dbReference type="AlphaFoldDB" id="R7YIK3"/>
<keyword evidence="4" id="KW-1185">Reference proteome</keyword>
<feature type="compositionally biased region" description="Gly residues" evidence="1">
    <location>
        <begin position="80"/>
        <end position="90"/>
    </location>
</feature>
<feature type="compositionally biased region" description="Pro residues" evidence="1">
    <location>
        <begin position="52"/>
        <end position="62"/>
    </location>
</feature>
<proteinExistence type="predicted"/>
<dbReference type="RefSeq" id="XP_007776921.1">
    <property type="nucleotide sequence ID" value="XM_007778731.1"/>
</dbReference>
<reference evidence="4" key="1">
    <citation type="submission" date="2012-06" db="EMBL/GenBank/DDBJ databases">
        <title>The genome sequence of Coniosporium apollinis CBS 100218.</title>
        <authorList>
            <consortium name="The Broad Institute Genome Sequencing Platform"/>
            <person name="Cuomo C."/>
            <person name="Gorbushina A."/>
            <person name="Noack S."/>
            <person name="Walker B."/>
            <person name="Young S.K."/>
            <person name="Zeng Q."/>
            <person name="Gargeya S."/>
            <person name="Fitzgerald M."/>
            <person name="Haas B."/>
            <person name="Abouelleil A."/>
            <person name="Alvarado L."/>
            <person name="Arachchi H.M."/>
            <person name="Berlin A.M."/>
            <person name="Chapman S.B."/>
            <person name="Goldberg J."/>
            <person name="Griggs A."/>
            <person name="Gujja S."/>
            <person name="Hansen M."/>
            <person name="Howarth C."/>
            <person name="Imamovic A."/>
            <person name="Larimer J."/>
            <person name="McCowan C."/>
            <person name="Montmayeur A."/>
            <person name="Murphy C."/>
            <person name="Neiman D."/>
            <person name="Pearson M."/>
            <person name="Priest M."/>
            <person name="Roberts A."/>
            <person name="Saif S."/>
            <person name="Shea T."/>
            <person name="Sisk P."/>
            <person name="Sykes S."/>
            <person name="Wortman J."/>
            <person name="Nusbaum C."/>
            <person name="Birren B."/>
        </authorList>
    </citation>
    <scope>NUCLEOTIDE SEQUENCE [LARGE SCALE GENOMIC DNA]</scope>
    <source>
        <strain evidence="4">CBS 100218</strain>
    </source>
</reference>
<protein>
    <recommendedName>
        <fullName evidence="2">Mso1 N-terminal domain-containing protein</fullName>
    </recommendedName>
</protein>
<organism evidence="3 4">
    <name type="scientific">Coniosporium apollinis (strain CBS 100218)</name>
    <name type="common">Rock-inhabiting black yeast</name>
    <dbReference type="NCBI Taxonomy" id="1168221"/>
    <lineage>
        <taxon>Eukaryota</taxon>
        <taxon>Fungi</taxon>
        <taxon>Dikarya</taxon>
        <taxon>Ascomycota</taxon>
        <taxon>Pezizomycotina</taxon>
        <taxon>Dothideomycetes</taxon>
        <taxon>Dothideomycetes incertae sedis</taxon>
        <taxon>Coniosporium</taxon>
    </lineage>
</organism>
<evidence type="ECO:0000313" key="3">
    <source>
        <dbReference type="EMBL" id="EON61604.1"/>
    </source>
</evidence>